<sequence>MNQPSSANDNNLILGLVKRYEFEKIKPFLISLKNCGYAGDICFVYSDLSQKTLDAIAEFGVKLIPMNEWYINVPLYQKGRWQVKKAYFYHLLVANFFPLNRLNSYLVKVVSDRLNNPIRARAQIAAKFVNMFSARYLLYYLYLSECSQPYDNVMLTDVRDVIFQRNPFDFEIGDRLCCFLEDETKSLGSCEVNSTWLREGYGQHVLDEIGDRRISCAGTIIGSRRAILEYLETVVDNTIELKQHVWGIDQAVHNYTVQMGTLKNVVFYENFCGPVLTLHYANAEQLQFDPDGWLVNADGSIVNVLHQYDRLSPEMRQKMTVCQNSEVFEKRS</sequence>
<organism evidence="1 2">
    <name type="scientific">Oxynema aestuarii AP17</name>
    <dbReference type="NCBI Taxonomy" id="2064643"/>
    <lineage>
        <taxon>Bacteria</taxon>
        <taxon>Bacillati</taxon>
        <taxon>Cyanobacteriota</taxon>
        <taxon>Cyanophyceae</taxon>
        <taxon>Oscillatoriophycideae</taxon>
        <taxon>Oscillatoriales</taxon>
        <taxon>Oscillatoriaceae</taxon>
        <taxon>Oxynema</taxon>
        <taxon>Oxynema aestuarii</taxon>
    </lineage>
</organism>
<reference evidence="1 2" key="1">
    <citation type="submission" date="2020-04" db="EMBL/GenBank/DDBJ databases">
        <authorList>
            <person name="Basu S."/>
            <person name="Maruthanayagam V."/>
            <person name="Chakraborty S."/>
            <person name="Pramanik A."/>
            <person name="Mukherjee J."/>
            <person name="Brink B."/>
        </authorList>
    </citation>
    <scope>NUCLEOTIDE SEQUENCE [LARGE SCALE GENOMIC DNA]</scope>
    <source>
        <strain evidence="1 2">AP17</strain>
    </source>
</reference>
<protein>
    <submittedName>
        <fullName evidence="1">Uncharacterized protein</fullName>
    </submittedName>
</protein>
<evidence type="ECO:0000313" key="1">
    <source>
        <dbReference type="EMBL" id="QIZ69181.1"/>
    </source>
</evidence>
<dbReference type="Proteomes" id="UP000500857">
    <property type="component" value="Chromosome"/>
</dbReference>
<dbReference type="AlphaFoldDB" id="A0A6H1TRL4"/>
<dbReference type="RefSeq" id="WP_168567339.1">
    <property type="nucleotide sequence ID" value="NZ_CP051167.1"/>
</dbReference>
<evidence type="ECO:0000313" key="2">
    <source>
        <dbReference type="Proteomes" id="UP000500857"/>
    </source>
</evidence>
<keyword evidence="2" id="KW-1185">Reference proteome</keyword>
<dbReference type="KEGG" id="oxy:HCG48_00080"/>
<proteinExistence type="predicted"/>
<dbReference type="EMBL" id="CP051167">
    <property type="protein sequence ID" value="QIZ69181.1"/>
    <property type="molecule type" value="Genomic_DNA"/>
</dbReference>
<name>A0A6H1TRL4_9CYAN</name>
<gene>
    <name evidence="1" type="ORF">HCG48_00080</name>
</gene>
<accession>A0A6H1TRL4</accession>